<comment type="caution">
    <text evidence="1">The sequence shown here is derived from an EMBL/GenBank/DDBJ whole genome shotgun (WGS) entry which is preliminary data.</text>
</comment>
<gene>
    <name evidence="1" type="ORF">M8C21_026086</name>
</gene>
<accession>A0AAD5G5U8</accession>
<evidence type="ECO:0000313" key="2">
    <source>
        <dbReference type="Proteomes" id="UP001206925"/>
    </source>
</evidence>
<reference evidence="1" key="1">
    <citation type="submission" date="2022-06" db="EMBL/GenBank/DDBJ databases">
        <title>Uncovering the hologenomic basis of an extraordinary plant invasion.</title>
        <authorList>
            <person name="Bieker V.C."/>
            <person name="Martin M.D."/>
            <person name="Gilbert T."/>
            <person name="Hodgins K."/>
            <person name="Battlay P."/>
            <person name="Petersen B."/>
            <person name="Wilson J."/>
        </authorList>
    </citation>
    <scope>NUCLEOTIDE SEQUENCE</scope>
    <source>
        <strain evidence="1">AA19_3_7</strain>
        <tissue evidence="1">Leaf</tissue>
    </source>
</reference>
<organism evidence="1 2">
    <name type="scientific">Ambrosia artemisiifolia</name>
    <name type="common">Common ragweed</name>
    <dbReference type="NCBI Taxonomy" id="4212"/>
    <lineage>
        <taxon>Eukaryota</taxon>
        <taxon>Viridiplantae</taxon>
        <taxon>Streptophyta</taxon>
        <taxon>Embryophyta</taxon>
        <taxon>Tracheophyta</taxon>
        <taxon>Spermatophyta</taxon>
        <taxon>Magnoliopsida</taxon>
        <taxon>eudicotyledons</taxon>
        <taxon>Gunneridae</taxon>
        <taxon>Pentapetalae</taxon>
        <taxon>asterids</taxon>
        <taxon>campanulids</taxon>
        <taxon>Asterales</taxon>
        <taxon>Asteraceae</taxon>
        <taxon>Asteroideae</taxon>
        <taxon>Heliantheae alliance</taxon>
        <taxon>Heliantheae</taxon>
        <taxon>Ambrosia</taxon>
    </lineage>
</organism>
<sequence length="94" mass="10544">MLESALNSLLEGRHVPADKITLQKDDCSVYERFWGRLQTTLKSMLSVALPAATNKSVAPSQQTGDVNKLKNMYMLSLKATDFSQLHAIYKLWVS</sequence>
<dbReference type="AlphaFoldDB" id="A0AAD5G5U8"/>
<dbReference type="Proteomes" id="UP001206925">
    <property type="component" value="Unassembled WGS sequence"/>
</dbReference>
<name>A0AAD5G5U8_AMBAR</name>
<protein>
    <submittedName>
        <fullName evidence="1">Uncharacterized protein</fullName>
    </submittedName>
</protein>
<keyword evidence="2" id="KW-1185">Reference proteome</keyword>
<dbReference type="EMBL" id="JAMZMK010011004">
    <property type="protein sequence ID" value="KAI7729447.1"/>
    <property type="molecule type" value="Genomic_DNA"/>
</dbReference>
<proteinExistence type="predicted"/>
<evidence type="ECO:0000313" key="1">
    <source>
        <dbReference type="EMBL" id="KAI7729447.1"/>
    </source>
</evidence>